<comment type="subunit">
    <text evidence="4 12">Homotetramer.</text>
</comment>
<keyword evidence="7 12" id="KW-0479">Metal-binding</keyword>
<proteinExistence type="inferred from homology"/>
<dbReference type="Gene3D" id="3.40.50.1000">
    <property type="entry name" value="HAD superfamily/HAD-like"/>
    <property type="match status" value="1"/>
</dbReference>
<keyword evidence="9 12" id="KW-0460">Magnesium</keyword>
<dbReference type="EMBL" id="JAATNW010000005">
    <property type="protein sequence ID" value="NMH60454.1"/>
    <property type="molecule type" value="Genomic_DNA"/>
</dbReference>
<evidence type="ECO:0000256" key="8">
    <source>
        <dbReference type="ARBA" id="ARBA00022801"/>
    </source>
</evidence>
<dbReference type="CDD" id="cd01630">
    <property type="entry name" value="HAD_KDO-like"/>
    <property type="match status" value="1"/>
</dbReference>
<evidence type="ECO:0000313" key="14">
    <source>
        <dbReference type="Proteomes" id="UP000709336"/>
    </source>
</evidence>
<dbReference type="NCBIfam" id="NF007019">
    <property type="entry name" value="PRK09484.1"/>
    <property type="match status" value="1"/>
</dbReference>
<dbReference type="SFLD" id="SFLDS00003">
    <property type="entry name" value="Haloacid_Dehalogenase"/>
    <property type="match status" value="1"/>
</dbReference>
<dbReference type="NCBIfam" id="TIGR01670">
    <property type="entry name" value="KdsC-phosphatas"/>
    <property type="match status" value="1"/>
</dbReference>
<evidence type="ECO:0000256" key="7">
    <source>
        <dbReference type="ARBA" id="ARBA00022723"/>
    </source>
</evidence>
<dbReference type="SFLD" id="SFLDG01138">
    <property type="entry name" value="C1.6.2:_Deoxy-d-mannose-octulo"/>
    <property type="match status" value="1"/>
</dbReference>
<evidence type="ECO:0000256" key="2">
    <source>
        <dbReference type="ARBA" id="ARBA00001946"/>
    </source>
</evidence>
<dbReference type="EC" id="3.1.3.45" evidence="5 12"/>
<dbReference type="PANTHER" id="PTHR21485">
    <property type="entry name" value="HAD SUPERFAMILY MEMBERS CMAS AND KDSC"/>
    <property type="match status" value="1"/>
</dbReference>
<evidence type="ECO:0000256" key="5">
    <source>
        <dbReference type="ARBA" id="ARBA00013066"/>
    </source>
</evidence>
<comment type="catalytic activity">
    <reaction evidence="1 12">
        <text>3-deoxy-alpha-D-manno-2-octulosonate-8-phosphate + H2O = 3-deoxy-alpha-D-manno-oct-2-ulosonate + phosphate</text>
        <dbReference type="Rhea" id="RHEA:11500"/>
        <dbReference type="ChEBI" id="CHEBI:15377"/>
        <dbReference type="ChEBI" id="CHEBI:43474"/>
        <dbReference type="ChEBI" id="CHEBI:85985"/>
        <dbReference type="ChEBI" id="CHEBI:85986"/>
        <dbReference type="EC" id="3.1.3.45"/>
    </reaction>
</comment>
<evidence type="ECO:0000256" key="10">
    <source>
        <dbReference type="ARBA" id="ARBA00022985"/>
    </source>
</evidence>
<evidence type="ECO:0000256" key="12">
    <source>
        <dbReference type="PIRNR" id="PIRNR006118"/>
    </source>
</evidence>
<protein>
    <recommendedName>
        <fullName evidence="6 12">3-deoxy-D-manno-octulosonate 8-phosphate phosphatase KdsC</fullName>
        <ecNumber evidence="5 12">3.1.3.45</ecNumber>
    </recommendedName>
    <alternativeName>
        <fullName evidence="11 12">KDO 8-P phosphatase</fullName>
    </alternativeName>
</protein>
<keyword evidence="10 12" id="KW-0448">Lipopolysaccharide biosynthesis</keyword>
<keyword evidence="8 12" id="KW-0378">Hydrolase</keyword>
<dbReference type="PANTHER" id="PTHR21485:SF6">
    <property type="entry name" value="N-ACYLNEURAMINATE CYTIDYLYLTRANSFERASE-RELATED"/>
    <property type="match status" value="1"/>
</dbReference>
<dbReference type="SUPFAM" id="SSF56784">
    <property type="entry name" value="HAD-like"/>
    <property type="match status" value="1"/>
</dbReference>
<keyword evidence="14" id="KW-1185">Reference proteome</keyword>
<dbReference type="GO" id="GO:0019143">
    <property type="term" value="F:3-deoxy-manno-octulosonate-8-phosphatase activity"/>
    <property type="evidence" value="ECO:0007669"/>
    <property type="project" value="UniProtKB-EC"/>
</dbReference>
<dbReference type="InterPro" id="IPR050793">
    <property type="entry name" value="CMP-NeuNAc_synthase"/>
</dbReference>
<evidence type="ECO:0000256" key="4">
    <source>
        <dbReference type="ARBA" id="ARBA00011881"/>
    </source>
</evidence>
<dbReference type="Proteomes" id="UP000709336">
    <property type="component" value="Unassembled WGS sequence"/>
</dbReference>
<evidence type="ECO:0000313" key="13">
    <source>
        <dbReference type="EMBL" id="NMH60454.1"/>
    </source>
</evidence>
<dbReference type="InterPro" id="IPR036412">
    <property type="entry name" value="HAD-like_sf"/>
</dbReference>
<accession>A0ABX1R1X0</accession>
<comment type="cofactor">
    <cofactor evidence="2 12">
        <name>Mg(2+)</name>
        <dbReference type="ChEBI" id="CHEBI:18420"/>
    </cofactor>
</comment>
<dbReference type="PIRSF" id="PIRSF006118">
    <property type="entry name" value="KDO8-P_Ptase"/>
    <property type="match status" value="1"/>
</dbReference>
<gene>
    <name evidence="13" type="primary">kdsC</name>
    <name evidence="13" type="ORF">HCJ96_10515</name>
</gene>
<evidence type="ECO:0000256" key="3">
    <source>
        <dbReference type="ARBA" id="ARBA00005893"/>
    </source>
</evidence>
<dbReference type="InterPro" id="IPR023214">
    <property type="entry name" value="HAD_sf"/>
</dbReference>
<dbReference type="RefSeq" id="WP_169211011.1">
    <property type="nucleotide sequence ID" value="NZ_JAATNW010000005.1"/>
</dbReference>
<sequence>MSQIKTLYTNLDDAFFEHLKGIKLLLCDVDGVFSDGRIYLGNQGEELKAFHTRDGYGVKALGKIGIKVAVITGRQSAIVQQRMEALNVPHIIQGCEEKGIAASRLLSELDLTTSEVAAIGDDMPDLGMYAHAAIKIAVADAHPLVQQQANWITCTRGGFGAVREVSDTLLQANGLLNTIHGASV</sequence>
<evidence type="ECO:0000256" key="1">
    <source>
        <dbReference type="ARBA" id="ARBA00000898"/>
    </source>
</evidence>
<name>A0ABX1R1X0_9ALTE</name>
<dbReference type="Pfam" id="PF08282">
    <property type="entry name" value="Hydrolase_3"/>
    <property type="match status" value="1"/>
</dbReference>
<evidence type="ECO:0000256" key="11">
    <source>
        <dbReference type="ARBA" id="ARBA00031051"/>
    </source>
</evidence>
<evidence type="ECO:0000256" key="9">
    <source>
        <dbReference type="ARBA" id="ARBA00022842"/>
    </source>
</evidence>
<evidence type="ECO:0000256" key="6">
    <source>
        <dbReference type="ARBA" id="ARBA00020092"/>
    </source>
</evidence>
<comment type="caution">
    <text evidence="13">The sequence shown here is derived from an EMBL/GenBank/DDBJ whole genome shotgun (WGS) entry which is preliminary data.</text>
</comment>
<comment type="function">
    <text evidence="12">Catalyzes the hydrolysis of 3-deoxy-D-manno-octulosonate 8-phosphate (KDO 8-P) to 3-deoxy-D-manno-octulosonate (KDO) and inorganic phosphate.</text>
</comment>
<comment type="similarity">
    <text evidence="3 12">Belongs to the KdsC family.</text>
</comment>
<dbReference type="SFLD" id="SFLDG01136">
    <property type="entry name" value="C1.6:_Phosphoserine_Phosphatas"/>
    <property type="match status" value="1"/>
</dbReference>
<organism evidence="13 14">
    <name type="scientific">Alteromonas ponticola</name>
    <dbReference type="NCBI Taxonomy" id="2720613"/>
    <lineage>
        <taxon>Bacteria</taxon>
        <taxon>Pseudomonadati</taxon>
        <taxon>Pseudomonadota</taxon>
        <taxon>Gammaproteobacteria</taxon>
        <taxon>Alteromonadales</taxon>
        <taxon>Alteromonadaceae</taxon>
        <taxon>Alteromonas/Salinimonas group</taxon>
        <taxon>Alteromonas</taxon>
    </lineage>
</organism>
<reference evidence="13 14" key="1">
    <citation type="submission" date="2020-03" db="EMBL/GenBank/DDBJ databases">
        <title>Alteromonas ponticola sp. nov., isolated from seawater.</title>
        <authorList>
            <person name="Yoon J.-H."/>
            <person name="Kim Y.-O."/>
        </authorList>
    </citation>
    <scope>NUCLEOTIDE SEQUENCE [LARGE SCALE GENOMIC DNA]</scope>
    <source>
        <strain evidence="13 14">MYP5</strain>
    </source>
</reference>
<dbReference type="InterPro" id="IPR010023">
    <property type="entry name" value="KdsC_fam"/>
</dbReference>